<evidence type="ECO:0000256" key="2">
    <source>
        <dbReference type="ARBA" id="ARBA00013796"/>
    </source>
</evidence>
<dbReference type="RefSeq" id="YP_007518309.1">
    <property type="nucleotide sequence ID" value="NC_020487.1"/>
</dbReference>
<feature type="compositionally biased region" description="Basic and acidic residues" evidence="8">
    <location>
        <begin position="160"/>
        <end position="177"/>
    </location>
</feature>
<protein>
    <recommendedName>
        <fullName evidence="2 7">E1B protein, small T-antigen</fullName>
    </recommendedName>
</protein>
<comment type="similarity">
    <text evidence="1 7">Belongs to the adenoviridae E1B 19 kDa protein family.</text>
</comment>
<reference evidence="9 10" key="1">
    <citation type="journal article" date="2011" name="PLoS Pathog.">
        <title>Cross-species transmission of a novel adenovirus associated with a fulminant pneumonia outbreak in a new world monkey colony.</title>
        <authorList>
            <person name="Chen E.C."/>
            <person name="Yagi S."/>
            <person name="Kelly K.R."/>
            <person name="Mendoza S.P."/>
            <person name="Maninger N."/>
            <person name="Rosenthal A."/>
            <person name="Spinner A."/>
            <person name="Bales K.L."/>
            <person name="Schnurr D.P."/>
            <person name="Lerche N.W."/>
            <person name="Chiu C.Y."/>
        </authorList>
    </citation>
    <scope>NUCLEOTIDE SEQUENCE [LARGE SCALE GENOMIC DNA]</scope>
</reference>
<feature type="region of interest" description="Disordered" evidence="8">
    <location>
        <begin position="160"/>
        <end position="218"/>
    </location>
</feature>
<keyword evidence="3 7" id="KW-0244">Early protein</keyword>
<dbReference type="InterPro" id="IPR002475">
    <property type="entry name" value="Bcl2-like"/>
</dbReference>
<dbReference type="Proteomes" id="UP000121920">
    <property type="component" value="Segment"/>
</dbReference>
<evidence type="ECO:0000313" key="9">
    <source>
        <dbReference type="EMBL" id="AEK98443.1"/>
    </source>
</evidence>
<evidence type="ECO:0000256" key="8">
    <source>
        <dbReference type="SAM" id="MobiDB-lite"/>
    </source>
</evidence>
<evidence type="ECO:0000256" key="1">
    <source>
        <dbReference type="ARBA" id="ARBA00010275"/>
    </source>
</evidence>
<evidence type="ECO:0000256" key="3">
    <source>
        <dbReference type="ARBA" id="ARBA00022518"/>
    </source>
</evidence>
<sequence>MDLLKFLEDFENCRQVLQQASKRTGGWSRWLLGNQLVRTVAQVKTDYSEHFEQLLQEQNRLLLNNLELGHTRALNGVLRELDFENTGRVVAGLAFLAYLLDRWDENSVLSPGYRLDCLALAIWKHTLREGILRGVMQGPRARVNREIRREVEERLTQVQRELEERERERQQREREQQQQEGEMTTSIWRPSMEAEWPPRAGMDPPLEEQWEADHDPEA</sequence>
<dbReference type="GeneID" id="15486114"/>
<dbReference type="PROSITE" id="PS50062">
    <property type="entry name" value="BCL2_FAMILY"/>
    <property type="match status" value="1"/>
</dbReference>
<accession>G0ZAH2</accession>
<keyword evidence="5 7" id="KW-1081">Inhibition of host apoptosis by viral BCL2-like protein</keyword>
<keyword evidence="6 7" id="KW-1119">Modulation of host cell apoptosis by virus</keyword>
<dbReference type="Pfam" id="PF01691">
    <property type="entry name" value="Adeno_E1B_19K"/>
    <property type="match status" value="1"/>
</dbReference>
<proteinExistence type="inferred from homology"/>
<dbReference type="OrthoDB" id="16755at10239"/>
<evidence type="ECO:0000256" key="4">
    <source>
        <dbReference type="ARBA" id="ARBA00022581"/>
    </source>
</evidence>
<name>G0ZAH2_9ADEN</name>
<keyword evidence="10" id="KW-1185">Reference proteome</keyword>
<organism evidence="9 10">
    <name type="scientific">titi monkey adenovirus 1</name>
    <dbReference type="NCBI Taxonomy" id="3123084"/>
    <lineage>
        <taxon>Viruses</taxon>
        <taxon>Varidnaviria</taxon>
        <taxon>Bamfordvirae</taxon>
        <taxon>Preplasmiviricota</taxon>
        <taxon>Polisuviricotina</taxon>
        <taxon>Pharingeaviricetes</taxon>
        <taxon>Rowavirales</taxon>
        <taxon>Adenoviridae</taxon>
        <taxon>Mastadenovirus</taxon>
        <taxon>Mastadenovirus simuli</taxon>
        <taxon>Platyrrhini mastadenovirus A</taxon>
    </lineage>
</organism>
<dbReference type="InterPro" id="IPR002924">
    <property type="entry name" value="Adenovir_t-Ag_E1B_19kDa"/>
</dbReference>
<dbReference type="GO" id="GO:0033668">
    <property type="term" value="P:symbiont-mediated suppression of host apoptosis"/>
    <property type="evidence" value="ECO:0007669"/>
    <property type="project" value="UniProtKB-KW"/>
</dbReference>
<evidence type="ECO:0000256" key="7">
    <source>
        <dbReference type="RuleBase" id="RU364111"/>
    </source>
</evidence>
<evidence type="ECO:0000256" key="5">
    <source>
        <dbReference type="ARBA" id="ARBA00023189"/>
    </source>
</evidence>
<dbReference type="EMBL" id="HQ913600">
    <property type="protein sequence ID" value="AEK98443.1"/>
    <property type="molecule type" value="Genomic_DNA"/>
</dbReference>
<keyword evidence="4 7" id="KW-0945">Host-virus interaction</keyword>
<evidence type="ECO:0000256" key="6">
    <source>
        <dbReference type="ARBA" id="ARBA00023323"/>
    </source>
</evidence>
<evidence type="ECO:0000313" key="10">
    <source>
        <dbReference type="Proteomes" id="UP000121920"/>
    </source>
</evidence>
<dbReference type="KEGG" id="vg:15486114"/>